<keyword evidence="1 4" id="KW-0378">Hydrolase</keyword>
<dbReference type="PANTHER" id="PTHR14226">
    <property type="entry name" value="NEUROPATHY TARGET ESTERASE/SWISS CHEESE D.MELANOGASTER"/>
    <property type="match status" value="1"/>
</dbReference>
<dbReference type="EMBL" id="JADIKD010000011">
    <property type="protein sequence ID" value="MFK2918528.1"/>
    <property type="molecule type" value="Genomic_DNA"/>
</dbReference>
<accession>A0ABW8K9Y9</accession>
<feature type="short sequence motif" description="GXGXXG" evidence="4">
    <location>
        <begin position="20"/>
        <end position="25"/>
    </location>
</feature>
<keyword evidence="2 4" id="KW-0442">Lipid degradation</keyword>
<protein>
    <submittedName>
        <fullName evidence="6">Patatin-like phospholipase family protein</fullName>
    </submittedName>
</protein>
<evidence type="ECO:0000259" key="5">
    <source>
        <dbReference type="PROSITE" id="PS51635"/>
    </source>
</evidence>
<dbReference type="PANTHER" id="PTHR14226:SF78">
    <property type="entry name" value="SLR0060 PROTEIN"/>
    <property type="match status" value="1"/>
</dbReference>
<dbReference type="SUPFAM" id="SSF52151">
    <property type="entry name" value="FabD/lysophospholipase-like"/>
    <property type="match status" value="1"/>
</dbReference>
<dbReference type="InterPro" id="IPR016035">
    <property type="entry name" value="Acyl_Trfase/lysoPLipase"/>
</dbReference>
<proteinExistence type="predicted"/>
<feature type="short sequence motif" description="GXSXG" evidence="4">
    <location>
        <begin position="48"/>
        <end position="52"/>
    </location>
</feature>
<dbReference type="RefSeq" id="WP_379985659.1">
    <property type="nucleotide sequence ID" value="NZ_JADIKD010000011.1"/>
</dbReference>
<keyword evidence="7" id="KW-1185">Reference proteome</keyword>
<evidence type="ECO:0000313" key="6">
    <source>
        <dbReference type="EMBL" id="MFK2918528.1"/>
    </source>
</evidence>
<name>A0ABW8K9Y9_9GAMM</name>
<evidence type="ECO:0000256" key="2">
    <source>
        <dbReference type="ARBA" id="ARBA00022963"/>
    </source>
</evidence>
<evidence type="ECO:0000256" key="3">
    <source>
        <dbReference type="ARBA" id="ARBA00023098"/>
    </source>
</evidence>
<evidence type="ECO:0000256" key="1">
    <source>
        <dbReference type="ARBA" id="ARBA00022801"/>
    </source>
</evidence>
<keyword evidence="3 4" id="KW-0443">Lipid metabolism</keyword>
<comment type="caution">
    <text evidence="6">The sequence shown here is derived from an EMBL/GenBank/DDBJ whole genome shotgun (WGS) entry which is preliminary data.</text>
</comment>
<feature type="active site" description="Proton acceptor" evidence="4">
    <location>
        <position position="183"/>
    </location>
</feature>
<dbReference type="InterPro" id="IPR002641">
    <property type="entry name" value="PNPLA_dom"/>
</dbReference>
<feature type="short sequence motif" description="DGA/G" evidence="4">
    <location>
        <begin position="183"/>
        <end position="185"/>
    </location>
</feature>
<feature type="domain" description="PNPLA" evidence="5">
    <location>
        <begin position="16"/>
        <end position="196"/>
    </location>
</feature>
<feature type="active site" description="Nucleophile" evidence="4">
    <location>
        <position position="50"/>
    </location>
</feature>
<dbReference type="Proteomes" id="UP001620408">
    <property type="component" value="Unassembled WGS sequence"/>
</dbReference>
<evidence type="ECO:0000313" key="7">
    <source>
        <dbReference type="Proteomes" id="UP001620408"/>
    </source>
</evidence>
<organism evidence="6 7">
    <name type="scientific">Dyella koreensis</name>
    <dbReference type="NCBI Taxonomy" id="311235"/>
    <lineage>
        <taxon>Bacteria</taxon>
        <taxon>Pseudomonadati</taxon>
        <taxon>Pseudomonadota</taxon>
        <taxon>Gammaproteobacteria</taxon>
        <taxon>Lysobacterales</taxon>
        <taxon>Rhodanobacteraceae</taxon>
        <taxon>Dyella</taxon>
    </lineage>
</organism>
<dbReference type="Pfam" id="PF01734">
    <property type="entry name" value="Patatin"/>
    <property type="match status" value="1"/>
</dbReference>
<evidence type="ECO:0000256" key="4">
    <source>
        <dbReference type="PROSITE-ProRule" id="PRU01161"/>
    </source>
</evidence>
<dbReference type="Gene3D" id="3.40.1090.10">
    <property type="entry name" value="Cytosolic phospholipase A2 catalytic domain"/>
    <property type="match status" value="2"/>
</dbReference>
<reference evidence="6 7" key="1">
    <citation type="submission" date="2020-10" db="EMBL/GenBank/DDBJ databases">
        <title>Phylogeny of dyella-like bacteria.</title>
        <authorList>
            <person name="Fu J."/>
        </authorList>
    </citation>
    <scope>NUCLEOTIDE SEQUENCE [LARGE SCALE GENOMIC DNA]</scope>
    <source>
        <strain evidence="6 7">BB4</strain>
    </source>
</reference>
<dbReference type="InterPro" id="IPR050301">
    <property type="entry name" value="NTE"/>
</dbReference>
<dbReference type="PROSITE" id="PS51635">
    <property type="entry name" value="PNPLA"/>
    <property type="match status" value="1"/>
</dbReference>
<sequence length="335" mass="36313">MVHRTNRPSGSIPVKLALQGGGAHGAFTWGALDRLLQVPGLIVESVCGTSSGAMNASALAQGWARNGAAGARETLDTFWLDMGKRNSAVDWWMASSRSLSDSFGWPMTMASAVHPLRPLVEEFFDFDVLRSGPVALHLVATRIRDSGLAIFSGSRLSADALIASASLPPWFPAVEIDGEAYWDGGFAGNPALEPLLEGGCDDVLCVMLQPLRRSLLPRSTKDAVTLSAELAFGGAFIRELRDIAIAREHATQRLWPSATERQLRRLHLHIMAPEESLATLGHSATDTRPHQLQTLHDQGYATAEHWLAEHGEALGQHGSFPLAEWLDSFDRPLDT</sequence>
<gene>
    <name evidence="6" type="ORF">ISS97_14735</name>
</gene>